<gene>
    <name evidence="3" type="ORF">EH55_12675</name>
</gene>
<dbReference type="PANTHER" id="PTHR42928:SF5">
    <property type="entry name" value="BLR1237 PROTEIN"/>
    <property type="match status" value="1"/>
</dbReference>
<dbReference type="eggNOG" id="COG3181">
    <property type="taxonomic scope" value="Bacteria"/>
</dbReference>
<dbReference type="Pfam" id="PF03401">
    <property type="entry name" value="TctC"/>
    <property type="match status" value="1"/>
</dbReference>
<dbReference type="GeneID" id="90982817"/>
<comment type="caution">
    <text evidence="3">The sequence shown here is derived from an EMBL/GenBank/DDBJ whole genome shotgun (WGS) entry which is preliminary data.</text>
</comment>
<dbReference type="Proteomes" id="UP000027665">
    <property type="component" value="Unassembled WGS sequence"/>
</dbReference>
<dbReference type="STRING" id="2754.EH55_12675"/>
<dbReference type="PANTHER" id="PTHR42928">
    <property type="entry name" value="TRICARBOXYLATE-BINDING PROTEIN"/>
    <property type="match status" value="1"/>
</dbReference>
<dbReference type="CDD" id="cd07012">
    <property type="entry name" value="PBP2_Bug_TTT"/>
    <property type="match status" value="1"/>
</dbReference>
<dbReference type="InterPro" id="IPR005064">
    <property type="entry name" value="BUG"/>
</dbReference>
<comment type="similarity">
    <text evidence="1">Belongs to the UPF0065 (bug) family.</text>
</comment>
<dbReference type="InterPro" id="IPR042100">
    <property type="entry name" value="Bug_dom1"/>
</dbReference>
<dbReference type="EMBL" id="JMKI01000006">
    <property type="protein sequence ID" value="KEJ93155.1"/>
    <property type="molecule type" value="Genomic_DNA"/>
</dbReference>
<name>A0A073IU93_9BACT</name>
<organism evidence="3 4">
    <name type="scientific">Synergistes jonesii</name>
    <dbReference type="NCBI Taxonomy" id="2754"/>
    <lineage>
        <taxon>Bacteria</taxon>
        <taxon>Thermotogati</taxon>
        <taxon>Synergistota</taxon>
        <taxon>Synergistia</taxon>
        <taxon>Synergistales</taxon>
        <taxon>Synergistaceae</taxon>
        <taxon>Synergistes</taxon>
    </lineage>
</organism>
<dbReference type="Gene3D" id="3.40.190.150">
    <property type="entry name" value="Bordetella uptake gene, domain 1"/>
    <property type="match status" value="1"/>
</dbReference>
<sequence length="324" mass="36014">MKKLFTVCIIVLSVLFLQNQLYAAEWPSGKITLLVPYKAGGSADAMGRGLAKYWEKYLGVPVIVDNRDGASSQVGTTIYSRMPVDGNSVYLGCQVYFSSNIITHNAKYQFDQFELLNIQQEDPIEISVLNDSKYKSAKALFEAIKNNPGKLKCGYIAGGPQNIAASILKKEYGLDFKSVTYDNGNSTRTALLGKRVDFMIGNSGGDISLAGKARILVILGQKRGGMFPDIPTFAEVFDGKQFAPLSVTTFIAVHSDLKKKYPERYEKLLKSYQQTMDDPGYKKFLEESKQNAITQNIGPEKSAEQNRAIHELVKKYKDDLVVKK</sequence>
<protein>
    <recommendedName>
        <fullName evidence="5">Recombinase RecA</fullName>
    </recommendedName>
</protein>
<evidence type="ECO:0000256" key="1">
    <source>
        <dbReference type="ARBA" id="ARBA00006987"/>
    </source>
</evidence>
<feature type="signal peptide" evidence="2">
    <location>
        <begin position="1"/>
        <end position="23"/>
    </location>
</feature>
<evidence type="ECO:0000256" key="2">
    <source>
        <dbReference type="SAM" id="SignalP"/>
    </source>
</evidence>
<keyword evidence="4" id="KW-1185">Reference proteome</keyword>
<feature type="chain" id="PRO_5001689965" description="Recombinase RecA" evidence="2">
    <location>
        <begin position="24"/>
        <end position="324"/>
    </location>
</feature>
<dbReference type="PIRSF" id="PIRSF017082">
    <property type="entry name" value="YflP"/>
    <property type="match status" value="1"/>
</dbReference>
<reference evidence="3 4" key="1">
    <citation type="submission" date="2014-04" db="EMBL/GenBank/DDBJ databases">
        <title>Draft Genome Sequence of Synergistes jonesii.</title>
        <authorList>
            <person name="Coil D.A."/>
            <person name="Eisen J.A."/>
            <person name="Holland-Moritz H.E."/>
        </authorList>
    </citation>
    <scope>NUCLEOTIDE SEQUENCE [LARGE SCALE GENOMIC DNA]</scope>
    <source>
        <strain evidence="3 4">78-1</strain>
    </source>
</reference>
<evidence type="ECO:0008006" key="5">
    <source>
        <dbReference type="Google" id="ProtNLM"/>
    </source>
</evidence>
<dbReference type="SUPFAM" id="SSF53850">
    <property type="entry name" value="Periplasmic binding protein-like II"/>
    <property type="match status" value="1"/>
</dbReference>
<dbReference type="OrthoDB" id="5632at2"/>
<proteinExistence type="inferred from homology"/>
<dbReference type="Gene3D" id="3.40.190.10">
    <property type="entry name" value="Periplasmic binding protein-like II"/>
    <property type="match status" value="1"/>
</dbReference>
<dbReference type="RefSeq" id="WP_051682570.1">
    <property type="nucleotide sequence ID" value="NZ_JMKI01000006.1"/>
</dbReference>
<dbReference type="AlphaFoldDB" id="A0A073IU93"/>
<evidence type="ECO:0000313" key="3">
    <source>
        <dbReference type="EMBL" id="KEJ93155.1"/>
    </source>
</evidence>
<accession>A0A073IU93</accession>
<evidence type="ECO:0000313" key="4">
    <source>
        <dbReference type="Proteomes" id="UP000027665"/>
    </source>
</evidence>
<keyword evidence="2" id="KW-0732">Signal</keyword>